<protein>
    <submittedName>
        <fullName evidence="1">Uncharacterized protein</fullName>
    </submittedName>
</protein>
<dbReference type="EMBL" id="RBUY01000056">
    <property type="protein sequence ID" value="RMV77083.1"/>
    <property type="molecule type" value="Genomic_DNA"/>
</dbReference>
<dbReference type="AlphaFoldDB" id="A0A3M6F9E0"/>
<gene>
    <name evidence="1" type="ORF">ALP05_00875</name>
</gene>
<comment type="caution">
    <text evidence="1">The sequence shown here is derived from an EMBL/GenBank/DDBJ whole genome shotgun (WGS) entry which is preliminary data.</text>
</comment>
<dbReference type="Proteomes" id="UP000269872">
    <property type="component" value="Unassembled WGS sequence"/>
</dbReference>
<sequence>MTVAALRQTVAQRGTNCLSACSIGTLVRWIGVCPHAFCAGAVKRQVTTKIPRKVA</sequence>
<reference evidence="1 2" key="1">
    <citation type="submission" date="2018-08" db="EMBL/GenBank/DDBJ databases">
        <title>Recombination of ecologically and evolutionarily significant loci maintains genetic cohesion in the Pseudomonas syringae species complex.</title>
        <authorList>
            <person name="Dillon M."/>
            <person name="Thakur S."/>
            <person name="Almeida R.N.D."/>
            <person name="Weir B.S."/>
            <person name="Guttman D.S."/>
        </authorList>
    </citation>
    <scope>NUCLEOTIDE SEQUENCE [LARGE SCALE GENOMIC DNA]</scope>
    <source>
        <strain evidence="1 2">ICMP 7496</strain>
    </source>
</reference>
<name>A0A3M6F9E0_9PSED</name>
<accession>A0A3M6F9E0</accession>
<evidence type="ECO:0000313" key="2">
    <source>
        <dbReference type="Proteomes" id="UP000269872"/>
    </source>
</evidence>
<evidence type="ECO:0000313" key="1">
    <source>
        <dbReference type="EMBL" id="RMV77083.1"/>
    </source>
</evidence>
<proteinExistence type="predicted"/>
<organism evidence="1 2">
    <name type="scientific">Pseudomonas caricapapayae</name>
    <dbReference type="NCBI Taxonomy" id="46678"/>
    <lineage>
        <taxon>Bacteria</taxon>
        <taxon>Pseudomonadati</taxon>
        <taxon>Pseudomonadota</taxon>
        <taxon>Gammaproteobacteria</taxon>
        <taxon>Pseudomonadales</taxon>
        <taxon>Pseudomonadaceae</taxon>
        <taxon>Pseudomonas</taxon>
    </lineage>
</organism>